<feature type="transmembrane region" description="Helical" evidence="1">
    <location>
        <begin position="894"/>
        <end position="913"/>
    </location>
</feature>
<name>A0A5C6ETP5_9BACT</name>
<dbReference type="OrthoDB" id="9806532at2"/>
<feature type="transmembrane region" description="Helical" evidence="1">
    <location>
        <begin position="540"/>
        <end position="561"/>
    </location>
</feature>
<dbReference type="Gene3D" id="3.30.2090.10">
    <property type="entry name" value="Multidrug efflux transporter AcrB TolC docking domain, DN and DC subdomains"/>
    <property type="match status" value="2"/>
</dbReference>
<dbReference type="RefSeq" id="WP_146535039.1">
    <property type="nucleotide sequence ID" value="NZ_SJPX01000003.1"/>
</dbReference>
<dbReference type="PANTHER" id="PTHR32063:SF33">
    <property type="entry name" value="RND SUPERFAMILY EFFLUX PUMP PERMEASE COMPONENT"/>
    <property type="match status" value="1"/>
</dbReference>
<feature type="transmembrane region" description="Helical" evidence="1">
    <location>
        <begin position="946"/>
        <end position="971"/>
    </location>
</feature>
<feature type="transmembrane region" description="Helical" evidence="1">
    <location>
        <begin position="391"/>
        <end position="413"/>
    </location>
</feature>
<keyword evidence="3" id="KW-1185">Reference proteome</keyword>
<sequence length="1079" mass="118353">MKSVVRWAVDNAPATNTLVVAILILGIWCASSMQREFWPYSNLDVVQVSVEYRGASPEEVEEGICQRIEESVRSVNGVYRITSVAREGTGTVMVELDSGVDEADVQEVLGEIRSRVDNIPSFPALAEQPVVQRQQPRTTALSIGVIGPDESSVQASLALRDLAEKVRDEVLLEDEVSQAEVVGVPDYQIDVEISEDVLRQYNLTLSQVAEVVRDENVEVPGGTLKTSSQDILLRGSNRQSTGASIAAIPLIKDAGGVVLTIGDLGEVRDEFTDDSAISRINGRPGLAVQIDTAKTDDIIKVGDVVKNFVQVYDMPEGYELIYFRDRTDDVKARLLLLVKNGWQGLLLVFVLLTLFLELRLAIWVSMGIPLSIAGALAVMHFTDQTLNMTSMFAFLIALGIMVDDAIVIGENIYVHRTMGKSLRDAAIDGTVEVMPSVVTSVLTTILAFLPMLFITGRLARFTEVLPLAMIAILLFSLGEALTVLPSHLAHADGVGMRTATWLFGPFRFLAIGIQHINRFVSVVLEAFIERLYLPALRFSLRFPALIVCVAITLLMVTVGTVRSGIVPYIVLPQIDSNFCTVMIAFPDGTPERIADQATKRLEVAVRKINQESIDERLTQNPEGVVSALHRTVGYGASTDGDVSSGSHVGSLTVQLIEVGDREMTSQDFVQRWRKRAGNFLGADIVSFGSGPRGLAGLPIEFSLLARSNDIPKLEAAVTACVEQLEKYPGVHDVTAGGRPGKWEYRLKIKDDAQAMGVSLADLSSTVRASYYGEEAMRLQRGRHEVQLRVRYPREQRESLANFDEIRVRDDEGTERPLTELADIEIARSYSAIHRLDQMRSVTIAADVDEEVANAFAITTDLKKTLIPKLAEDYPSLRVLWEGQEEQTSESINSMLYAFIAVMIAMYLLFTIEFKSYLQPFLVLSIIPFGACGAIFGHVIMGLPFTLFSIYGLVALSGIVVNDSIVLIDFINRRVKDGLSLNDAIIDAGRRRCRPVLLTSLTTIGGMMPILLETSRQAQVLIPMATSLSFGLIFGTVLVLILAPIGIFLIAKMQSAFDCIQNAEPVATPDETAYKESNSL</sequence>
<proteinExistence type="predicted"/>
<feature type="transmembrane region" description="Helical" evidence="1">
    <location>
        <begin position="360"/>
        <end position="379"/>
    </location>
</feature>
<dbReference type="EMBL" id="SJPX01000003">
    <property type="protein sequence ID" value="TWU51754.1"/>
    <property type="molecule type" value="Genomic_DNA"/>
</dbReference>
<evidence type="ECO:0000313" key="2">
    <source>
        <dbReference type="EMBL" id="TWU51754.1"/>
    </source>
</evidence>
<dbReference type="Gene3D" id="1.20.1640.10">
    <property type="entry name" value="Multidrug efflux transporter AcrB transmembrane domain"/>
    <property type="match status" value="2"/>
</dbReference>
<accession>A0A5C6ETP5</accession>
<organism evidence="2 3">
    <name type="scientific">Rubripirellula reticaptiva</name>
    <dbReference type="NCBI Taxonomy" id="2528013"/>
    <lineage>
        <taxon>Bacteria</taxon>
        <taxon>Pseudomonadati</taxon>
        <taxon>Planctomycetota</taxon>
        <taxon>Planctomycetia</taxon>
        <taxon>Pirellulales</taxon>
        <taxon>Pirellulaceae</taxon>
        <taxon>Rubripirellula</taxon>
    </lineage>
</organism>
<keyword evidence="1" id="KW-0472">Membrane</keyword>
<keyword evidence="1" id="KW-0812">Transmembrane</keyword>
<protein>
    <submittedName>
        <fullName evidence="2">Multidrug resistance protein MexB</fullName>
    </submittedName>
</protein>
<feature type="transmembrane region" description="Helical" evidence="1">
    <location>
        <begin position="992"/>
        <end position="1011"/>
    </location>
</feature>
<evidence type="ECO:0000256" key="1">
    <source>
        <dbReference type="SAM" id="Phobius"/>
    </source>
</evidence>
<comment type="caution">
    <text evidence="2">The sequence shown here is derived from an EMBL/GenBank/DDBJ whole genome shotgun (WGS) entry which is preliminary data.</text>
</comment>
<feature type="transmembrane region" description="Helical" evidence="1">
    <location>
        <begin position="433"/>
        <end position="455"/>
    </location>
</feature>
<dbReference type="PRINTS" id="PR00702">
    <property type="entry name" value="ACRIFLAVINRP"/>
</dbReference>
<feature type="transmembrane region" description="Helical" evidence="1">
    <location>
        <begin position="334"/>
        <end position="354"/>
    </location>
</feature>
<feature type="transmembrane region" description="Helical" evidence="1">
    <location>
        <begin position="920"/>
        <end position="940"/>
    </location>
</feature>
<dbReference type="Pfam" id="PF00873">
    <property type="entry name" value="ACR_tran"/>
    <property type="match status" value="1"/>
</dbReference>
<dbReference type="SUPFAM" id="SSF82866">
    <property type="entry name" value="Multidrug efflux transporter AcrB transmembrane domain"/>
    <property type="match status" value="2"/>
</dbReference>
<dbReference type="Gene3D" id="3.30.70.1430">
    <property type="entry name" value="Multidrug efflux transporter AcrB pore domain"/>
    <property type="match status" value="2"/>
</dbReference>
<dbReference type="SUPFAM" id="SSF82714">
    <property type="entry name" value="Multidrug efflux transporter AcrB TolC docking domain, DN and DC subdomains"/>
    <property type="match status" value="2"/>
</dbReference>
<feature type="transmembrane region" description="Helical" evidence="1">
    <location>
        <begin position="1031"/>
        <end position="1050"/>
    </location>
</feature>
<dbReference type="Proteomes" id="UP000317977">
    <property type="component" value="Unassembled WGS sequence"/>
</dbReference>
<dbReference type="GO" id="GO:0042910">
    <property type="term" value="F:xenobiotic transmembrane transporter activity"/>
    <property type="evidence" value="ECO:0007669"/>
    <property type="project" value="TreeGrafter"/>
</dbReference>
<reference evidence="2 3" key="1">
    <citation type="submission" date="2019-02" db="EMBL/GenBank/DDBJ databases">
        <title>Deep-cultivation of Planctomycetes and their phenomic and genomic characterization uncovers novel biology.</title>
        <authorList>
            <person name="Wiegand S."/>
            <person name="Jogler M."/>
            <person name="Boedeker C."/>
            <person name="Pinto D."/>
            <person name="Vollmers J."/>
            <person name="Rivas-Marin E."/>
            <person name="Kohn T."/>
            <person name="Peeters S.H."/>
            <person name="Heuer A."/>
            <person name="Rast P."/>
            <person name="Oberbeckmann S."/>
            <person name="Bunk B."/>
            <person name="Jeske O."/>
            <person name="Meyerdierks A."/>
            <person name="Storesund J.E."/>
            <person name="Kallscheuer N."/>
            <person name="Luecker S."/>
            <person name="Lage O.M."/>
            <person name="Pohl T."/>
            <person name="Merkel B.J."/>
            <person name="Hornburger P."/>
            <person name="Mueller R.-W."/>
            <person name="Bruemmer F."/>
            <person name="Labrenz M."/>
            <person name="Spormann A.M."/>
            <person name="Op Den Camp H."/>
            <person name="Overmann J."/>
            <person name="Amann R."/>
            <person name="Jetten M.S.M."/>
            <person name="Mascher T."/>
            <person name="Medema M.H."/>
            <person name="Devos D.P."/>
            <person name="Kaster A.-K."/>
            <person name="Ovreas L."/>
            <person name="Rohde M."/>
            <person name="Galperin M.Y."/>
            <person name="Jogler C."/>
        </authorList>
    </citation>
    <scope>NUCLEOTIDE SEQUENCE [LARGE SCALE GENOMIC DNA]</scope>
    <source>
        <strain evidence="2 3">Poly59</strain>
    </source>
</reference>
<dbReference type="Gene3D" id="3.30.70.1440">
    <property type="entry name" value="Multidrug efflux transporter AcrB pore domain"/>
    <property type="match status" value="1"/>
</dbReference>
<dbReference type="Gene3D" id="3.30.70.1320">
    <property type="entry name" value="Multidrug efflux transporter AcrB pore domain like"/>
    <property type="match status" value="1"/>
</dbReference>
<feature type="transmembrane region" description="Helical" evidence="1">
    <location>
        <begin position="12"/>
        <end position="30"/>
    </location>
</feature>
<dbReference type="GO" id="GO:0005886">
    <property type="term" value="C:plasma membrane"/>
    <property type="evidence" value="ECO:0007669"/>
    <property type="project" value="TreeGrafter"/>
</dbReference>
<feature type="transmembrane region" description="Helical" evidence="1">
    <location>
        <begin position="467"/>
        <end position="488"/>
    </location>
</feature>
<dbReference type="InterPro" id="IPR027463">
    <property type="entry name" value="AcrB_DN_DC_subdom"/>
</dbReference>
<dbReference type="PANTHER" id="PTHR32063">
    <property type="match status" value="1"/>
</dbReference>
<dbReference type="InterPro" id="IPR001036">
    <property type="entry name" value="Acrflvin-R"/>
</dbReference>
<dbReference type="AlphaFoldDB" id="A0A5C6ETP5"/>
<gene>
    <name evidence="2" type="primary">mexB</name>
    <name evidence="2" type="ORF">Poly59_33490</name>
</gene>
<evidence type="ECO:0000313" key="3">
    <source>
        <dbReference type="Proteomes" id="UP000317977"/>
    </source>
</evidence>
<dbReference type="SUPFAM" id="SSF82693">
    <property type="entry name" value="Multidrug efflux transporter AcrB pore domain, PN1, PN2, PC1 and PC2 subdomains"/>
    <property type="match status" value="2"/>
</dbReference>
<keyword evidence="1" id="KW-1133">Transmembrane helix</keyword>